<dbReference type="AlphaFoldDB" id="A0A9E6XZJ9"/>
<proteinExistence type="predicted"/>
<evidence type="ECO:0000313" key="1">
    <source>
        <dbReference type="EMBL" id="UGS37195.1"/>
    </source>
</evidence>
<dbReference type="RefSeq" id="WP_259311252.1">
    <property type="nucleotide sequence ID" value="NZ_CP087164.1"/>
</dbReference>
<dbReference type="Proteomes" id="UP001162834">
    <property type="component" value="Chromosome"/>
</dbReference>
<organism evidence="1 2">
    <name type="scientific">Capillimicrobium parvum</name>
    <dbReference type="NCBI Taxonomy" id="2884022"/>
    <lineage>
        <taxon>Bacteria</taxon>
        <taxon>Bacillati</taxon>
        <taxon>Actinomycetota</taxon>
        <taxon>Thermoleophilia</taxon>
        <taxon>Solirubrobacterales</taxon>
        <taxon>Capillimicrobiaceae</taxon>
        <taxon>Capillimicrobium</taxon>
    </lineage>
</organism>
<dbReference type="PROSITE" id="PS51318">
    <property type="entry name" value="TAT"/>
    <property type="match status" value="1"/>
</dbReference>
<keyword evidence="2" id="KW-1185">Reference proteome</keyword>
<reference evidence="1" key="1">
    <citation type="journal article" date="2022" name="Int. J. Syst. Evol. Microbiol.">
        <title>Pseudomonas aegrilactucae sp. nov. and Pseudomonas morbosilactucae sp. nov., pathogens causing bacterial rot of lettuce in Japan.</title>
        <authorList>
            <person name="Sawada H."/>
            <person name="Fujikawa T."/>
            <person name="Satou M."/>
        </authorList>
    </citation>
    <scope>NUCLEOTIDE SEQUENCE</scope>
    <source>
        <strain evidence="1">0166_1</strain>
    </source>
</reference>
<evidence type="ECO:0008006" key="3">
    <source>
        <dbReference type="Google" id="ProtNLM"/>
    </source>
</evidence>
<dbReference type="Pfam" id="PF13668">
    <property type="entry name" value="Ferritin_2"/>
    <property type="match status" value="1"/>
</dbReference>
<name>A0A9E6XZJ9_9ACTN</name>
<dbReference type="KEGG" id="sbae:DSM104329_03610"/>
<protein>
    <recommendedName>
        <fullName evidence="3">Ferritin-like domain-containing protein</fullName>
    </recommendedName>
</protein>
<accession>A0A9E6XZJ9</accession>
<dbReference type="EMBL" id="CP087164">
    <property type="protein sequence ID" value="UGS37195.1"/>
    <property type="molecule type" value="Genomic_DNA"/>
</dbReference>
<sequence>MEDVEQSWRLADRRSFLLRGAAVGAGAIGVSRLLTAPPASASGGLTKGDMAILQFLAAAELLEADLWEQYNELGGVQDSERPGGTGNKAYTAALSVLDKDIPQYIHDNAEDEQSHASFINAYLEANGADPINLDKFRTVPGSKATGARQIGRLTNLMELTIDTSWWTRYRSDSQNPDLGDTLPHAVPDLAVGKHPAIPRSDDDLRPRKHLQAIANTAGFHFGTIEQGGSSLYASLAQRVTNPEVLRILLSIGPTETMHFQTWQDKAGNAPPLTDPTTGLTFPDLNAGRPLFKANRIMPEPTRFLDPKFPRCSIIRPTNTEGAALGAAKFLTAMGLFHGQSPDFFAGVQALAEAADAAQRQ</sequence>
<gene>
    <name evidence="1" type="ORF">DSM104329_03610</name>
</gene>
<evidence type="ECO:0000313" key="2">
    <source>
        <dbReference type="Proteomes" id="UP001162834"/>
    </source>
</evidence>
<dbReference type="InterPro" id="IPR006311">
    <property type="entry name" value="TAT_signal"/>
</dbReference>